<feature type="chain" id="PRO_5012883918" evidence="1">
    <location>
        <begin position="22"/>
        <end position="290"/>
    </location>
</feature>
<dbReference type="InterPro" id="IPR051918">
    <property type="entry name" value="STPP_CPPED1"/>
</dbReference>
<protein>
    <submittedName>
        <fullName evidence="3">Calcineurin-like phosphoesterase</fullName>
    </submittedName>
</protein>
<sequence>MKHIFFTLTILLFFSCSQAGAPGPQDENTSNFSFAYLTDIHLNNGNNNNCFEGFEKAVANAKAENADFIMTGGDNVDIDGMDSEQPAHDLYEKYAGKIDAAGIPFYPTIGNHDRFWATGEDDPLYNEGLFEKYLHESYYSFDHKGWHFIVLNSAQICDGYYCVGDEQKQWLAADLAKVDAGTPIIVSAHVPFLSVYYPALHGEYTPKDTFTNFKEIWDMFEDKNLKLVLQGHMHLYEEIKVKDVQFITAGAVSANWWGGPYHGTEEGYLKIDIDGDDFSWKYVDYGWEIK</sequence>
<dbReference type="Pfam" id="PF00149">
    <property type="entry name" value="Metallophos"/>
    <property type="match status" value="1"/>
</dbReference>
<evidence type="ECO:0000259" key="2">
    <source>
        <dbReference type="Pfam" id="PF00149"/>
    </source>
</evidence>
<dbReference type="Gene3D" id="3.60.21.10">
    <property type="match status" value="1"/>
</dbReference>
<dbReference type="GO" id="GO:0016787">
    <property type="term" value="F:hydrolase activity"/>
    <property type="evidence" value="ECO:0007669"/>
    <property type="project" value="InterPro"/>
</dbReference>
<name>A0A1M6AZT0_9BACT</name>
<keyword evidence="1" id="KW-0732">Signal</keyword>
<reference evidence="3 4" key="1">
    <citation type="submission" date="2016-11" db="EMBL/GenBank/DDBJ databases">
        <authorList>
            <person name="Jaros S."/>
            <person name="Januszkiewicz K."/>
            <person name="Wedrychowicz H."/>
        </authorList>
    </citation>
    <scope>NUCLEOTIDE SEQUENCE [LARGE SCALE GENOMIC DNA]</scope>
    <source>
        <strain evidence="3 4">DSM 27063</strain>
    </source>
</reference>
<dbReference type="EMBL" id="FQZE01000002">
    <property type="protein sequence ID" value="SHI42014.1"/>
    <property type="molecule type" value="Genomic_DNA"/>
</dbReference>
<dbReference type="SUPFAM" id="SSF56300">
    <property type="entry name" value="Metallo-dependent phosphatases"/>
    <property type="match status" value="1"/>
</dbReference>
<dbReference type="InterPro" id="IPR029052">
    <property type="entry name" value="Metallo-depent_PP-like"/>
</dbReference>
<dbReference type="InterPro" id="IPR004843">
    <property type="entry name" value="Calcineurin-like_PHP"/>
</dbReference>
<feature type="signal peptide" evidence="1">
    <location>
        <begin position="1"/>
        <end position="21"/>
    </location>
</feature>
<evidence type="ECO:0000256" key="1">
    <source>
        <dbReference type="SAM" id="SignalP"/>
    </source>
</evidence>
<dbReference type="PANTHER" id="PTHR43143">
    <property type="entry name" value="METALLOPHOSPHOESTERASE, CALCINEURIN SUPERFAMILY"/>
    <property type="match status" value="1"/>
</dbReference>
<dbReference type="PANTHER" id="PTHR43143:SF1">
    <property type="entry name" value="SERINE_THREONINE-PROTEIN PHOSPHATASE CPPED1"/>
    <property type="match status" value="1"/>
</dbReference>
<dbReference type="AlphaFoldDB" id="A0A1M6AZT0"/>
<keyword evidence="4" id="KW-1185">Reference proteome</keyword>
<organism evidence="3 4">
    <name type="scientific">Tangfeifania diversioriginum</name>
    <dbReference type="NCBI Taxonomy" id="1168035"/>
    <lineage>
        <taxon>Bacteria</taxon>
        <taxon>Pseudomonadati</taxon>
        <taxon>Bacteroidota</taxon>
        <taxon>Bacteroidia</taxon>
        <taxon>Marinilabiliales</taxon>
        <taxon>Prolixibacteraceae</taxon>
        <taxon>Tangfeifania</taxon>
    </lineage>
</organism>
<evidence type="ECO:0000313" key="3">
    <source>
        <dbReference type="EMBL" id="SHI42014.1"/>
    </source>
</evidence>
<dbReference type="Proteomes" id="UP000184050">
    <property type="component" value="Unassembled WGS sequence"/>
</dbReference>
<dbReference type="PROSITE" id="PS51257">
    <property type="entry name" value="PROKAR_LIPOPROTEIN"/>
    <property type="match status" value="1"/>
</dbReference>
<dbReference type="CDD" id="cd00838">
    <property type="entry name" value="MPP_superfamily"/>
    <property type="match status" value="1"/>
</dbReference>
<feature type="domain" description="Calcineurin-like phosphoesterase" evidence="2">
    <location>
        <begin position="34"/>
        <end position="235"/>
    </location>
</feature>
<gene>
    <name evidence="3" type="ORF">SAMN05444280_10240</name>
</gene>
<evidence type="ECO:0000313" key="4">
    <source>
        <dbReference type="Proteomes" id="UP000184050"/>
    </source>
</evidence>
<accession>A0A1M6AZT0</accession>
<dbReference type="OrthoDB" id="1776264at2"/>
<dbReference type="STRING" id="1168035.SAMN05444280_10240"/>
<proteinExistence type="predicted"/>
<dbReference type="RefSeq" id="WP_073164485.1">
    <property type="nucleotide sequence ID" value="NZ_FQZE01000002.1"/>
</dbReference>